<keyword evidence="2" id="KW-1185">Reference proteome</keyword>
<dbReference type="RefSeq" id="WP_160670223.1">
    <property type="nucleotide sequence ID" value="NZ_WTYN01000001.1"/>
</dbReference>
<dbReference type="EMBL" id="WTYN01000001">
    <property type="protein sequence ID" value="MXO61622.1"/>
    <property type="molecule type" value="Genomic_DNA"/>
</dbReference>
<comment type="caution">
    <text evidence="1">The sequence shown here is derived from an EMBL/GenBank/DDBJ whole genome shotgun (WGS) entry which is preliminary data.</text>
</comment>
<organism evidence="1 2">
    <name type="scientific">Qipengyuania oceanensis</name>
    <dbReference type="NCBI Taxonomy" id="1463597"/>
    <lineage>
        <taxon>Bacteria</taxon>
        <taxon>Pseudomonadati</taxon>
        <taxon>Pseudomonadota</taxon>
        <taxon>Alphaproteobacteria</taxon>
        <taxon>Sphingomonadales</taxon>
        <taxon>Erythrobacteraceae</taxon>
        <taxon>Qipengyuania</taxon>
    </lineage>
</organism>
<proteinExistence type="predicted"/>
<dbReference type="Proteomes" id="UP000445582">
    <property type="component" value="Unassembled WGS sequence"/>
</dbReference>
<evidence type="ECO:0000313" key="1">
    <source>
        <dbReference type="EMBL" id="MXO61622.1"/>
    </source>
</evidence>
<dbReference type="AlphaFoldDB" id="A0A844YCD3"/>
<gene>
    <name evidence="1" type="ORF">GRI48_01225</name>
</gene>
<reference evidence="1 2" key="1">
    <citation type="submission" date="2019-12" db="EMBL/GenBank/DDBJ databases">
        <title>Genomic-based taxomic classification of the family Erythrobacteraceae.</title>
        <authorList>
            <person name="Xu L."/>
        </authorList>
    </citation>
    <scope>NUCLEOTIDE SEQUENCE [LARGE SCALE GENOMIC DNA]</scope>
    <source>
        <strain evidence="1 2">MCCC 1A09965</strain>
    </source>
</reference>
<protein>
    <submittedName>
        <fullName evidence="1">Uncharacterized protein</fullName>
    </submittedName>
</protein>
<sequence length="104" mass="11667">MTDYAQRLREDRAIRDASLALLKADVSHLRNNLTGKSFGERFVDRVSEGAIDVFEEAVEVADNHKGVLATLIAAVFIWFARNPILSLFSDEDAADDDDEQDRAR</sequence>
<accession>A0A844YCD3</accession>
<evidence type="ECO:0000313" key="2">
    <source>
        <dbReference type="Proteomes" id="UP000445582"/>
    </source>
</evidence>
<name>A0A844YCD3_9SPHN</name>
<dbReference type="OrthoDB" id="7433140at2"/>